<reference evidence="5" key="1">
    <citation type="submission" date="2018-04" db="EMBL/GenBank/DDBJ databases">
        <title>Whole Genome Assembly of Borrelia bavariensis PBi.</title>
        <authorList>
            <person name="Margos G."/>
        </authorList>
    </citation>
    <scope>NUCLEOTIDE SEQUENCE [LARGE SCALE GENOMIC DNA]</scope>
    <source>
        <strain evidence="5">PBi</strain>
        <plasmid evidence="5">lp28-7</plasmid>
    </source>
</reference>
<dbReference type="NCBIfam" id="NF033721">
    <property type="entry name" value="P12_lipo"/>
    <property type="match status" value="1"/>
</dbReference>
<keyword evidence="1" id="KW-0175">Coiled coil</keyword>
<accession>A0ABN5RG27</accession>
<geneLocation type="plasmid" evidence="4 5">
    <name>lp28-7</name>
</geneLocation>
<feature type="signal peptide" evidence="2">
    <location>
        <begin position="1"/>
        <end position="22"/>
    </location>
</feature>
<dbReference type="Pfam" id="PF25672">
    <property type="entry name" value="BBH37"/>
    <property type="match status" value="1"/>
</dbReference>
<evidence type="ECO:0000313" key="5">
    <source>
        <dbReference type="Proteomes" id="UP000274630"/>
    </source>
</evidence>
<feature type="domain" description="BBH37-like helical" evidence="3">
    <location>
        <begin position="108"/>
        <end position="291"/>
    </location>
</feature>
<gene>
    <name evidence="4" type="ORF">DB299_05735</name>
</gene>
<keyword evidence="2" id="KW-0732">Signal</keyword>
<protein>
    <recommendedName>
        <fullName evidence="3">BBH37-like helical domain-containing protein</fullName>
    </recommendedName>
</protein>
<keyword evidence="5" id="KW-1185">Reference proteome</keyword>
<dbReference type="Proteomes" id="UP000274630">
    <property type="component" value="Plasmid lp28-7"/>
</dbReference>
<evidence type="ECO:0000256" key="1">
    <source>
        <dbReference type="SAM" id="Coils"/>
    </source>
</evidence>
<evidence type="ECO:0000259" key="3">
    <source>
        <dbReference type="Pfam" id="PF25672"/>
    </source>
</evidence>
<organism evidence="4 5">
    <name type="scientific">Borrelia garinii subsp. bavariensis (strain ATCC BAA-2496 / DSM 23469 / PBi)</name>
    <name type="common">Borreliella bavariensis</name>
    <dbReference type="NCBI Taxonomy" id="290434"/>
    <lineage>
        <taxon>Bacteria</taxon>
        <taxon>Pseudomonadati</taxon>
        <taxon>Spirochaetota</taxon>
        <taxon>Spirochaetia</taxon>
        <taxon>Spirochaetales</taxon>
        <taxon>Borreliaceae</taxon>
        <taxon>Borreliella</taxon>
    </lineage>
</organism>
<name>A0ABN5RG27_BORGP</name>
<evidence type="ECO:0000313" key="4">
    <source>
        <dbReference type="EMBL" id="AZA27331.1"/>
    </source>
</evidence>
<feature type="chain" id="PRO_5046923634" description="BBH37-like helical domain-containing protein" evidence="2">
    <location>
        <begin position="23"/>
        <end position="300"/>
    </location>
</feature>
<dbReference type="RefSeq" id="WP_123772076.1">
    <property type="nucleotide sequence ID" value="NZ_CP028878.1"/>
</dbReference>
<dbReference type="InterPro" id="IPR057717">
    <property type="entry name" value="BBH37-like_helical"/>
</dbReference>
<dbReference type="PROSITE" id="PS51257">
    <property type="entry name" value="PROKAR_LIPOPROTEIN"/>
    <property type="match status" value="1"/>
</dbReference>
<sequence length="300" mass="34340">MKKKLLLYTLLMIGLMSCNLDSKLSGNKGQKNNNDVKEFSDSVQEDAFNNLYNNQEKQKVFTKNFGERKYKDLKDLIVPVESGVPLESLNNKVGISNISIGHVQKKEDLIPYTNEEKKADEAIKYLENILGDSGFSELIKNVCVLKDEYALIKDDFYDVMGKIHNKKTLLMKNYKNNRDKIRRLTQLQNELNKQHIELDQLINKIDMAENEIRSSAFFFDSAQKRLKESIIKRLESKKNTSYALQLSRQAQMDANSSLINLEASSLKRNEALGSKKDIKDLIENAKTVLASVSGEFFVIL</sequence>
<keyword evidence="4" id="KW-0614">Plasmid</keyword>
<evidence type="ECO:0000256" key="2">
    <source>
        <dbReference type="SAM" id="SignalP"/>
    </source>
</evidence>
<proteinExistence type="predicted"/>
<dbReference type="InterPro" id="IPR058057">
    <property type="entry name" value="BBH37-like"/>
</dbReference>
<dbReference type="EMBL" id="CP028878">
    <property type="protein sequence ID" value="AZA27331.1"/>
    <property type="molecule type" value="Genomic_DNA"/>
</dbReference>
<feature type="coiled-coil region" evidence="1">
    <location>
        <begin position="174"/>
        <end position="211"/>
    </location>
</feature>